<gene>
    <name evidence="6" type="ORF">AOC36_05180</name>
</gene>
<dbReference type="SUPFAM" id="SSF55120">
    <property type="entry name" value="Pseudouridine synthase"/>
    <property type="match status" value="1"/>
</dbReference>
<dbReference type="EMBL" id="CP013213">
    <property type="protein sequence ID" value="AMC93391.1"/>
    <property type="molecule type" value="Genomic_DNA"/>
</dbReference>
<evidence type="ECO:0000256" key="1">
    <source>
        <dbReference type="ARBA" id="ARBA00008348"/>
    </source>
</evidence>
<dbReference type="OrthoDB" id="9807213at2"/>
<dbReference type="STRING" id="1514105.AOC36_05180"/>
<dbReference type="EC" id="5.4.99.-" evidence="4"/>
<keyword evidence="7" id="KW-1185">Reference proteome</keyword>
<dbReference type="InterPro" id="IPR000748">
    <property type="entry name" value="PsdUridine_synth_RsuA/RluB/E/F"/>
</dbReference>
<dbReference type="NCBIfam" id="TIGR00093">
    <property type="entry name" value="pseudouridine synthase"/>
    <property type="match status" value="1"/>
</dbReference>
<dbReference type="InterPro" id="IPR036986">
    <property type="entry name" value="S4_RNA-bd_sf"/>
</dbReference>
<dbReference type="RefSeq" id="WP_067632128.1">
    <property type="nucleotide sequence ID" value="NZ_CP013213.1"/>
</dbReference>
<dbReference type="InterPro" id="IPR050343">
    <property type="entry name" value="RsuA_PseudoU_synthase"/>
</dbReference>
<dbReference type="InterPro" id="IPR020094">
    <property type="entry name" value="TruA/RsuA/RluB/E/F_N"/>
</dbReference>
<protein>
    <recommendedName>
        <fullName evidence="4">Pseudouridine synthase</fullName>
        <ecNumber evidence="4">5.4.99.-</ecNumber>
    </recommendedName>
</protein>
<dbReference type="FunFam" id="3.10.290.10:FF:000003">
    <property type="entry name" value="Pseudouridine synthase"/>
    <property type="match status" value="1"/>
</dbReference>
<proteinExistence type="inferred from homology"/>
<name>A0A109UGZ7_9FIRM</name>
<dbReference type="Gene3D" id="3.10.290.10">
    <property type="entry name" value="RNA-binding S4 domain"/>
    <property type="match status" value="1"/>
</dbReference>
<evidence type="ECO:0000256" key="3">
    <source>
        <dbReference type="PROSITE-ProRule" id="PRU00182"/>
    </source>
</evidence>
<comment type="similarity">
    <text evidence="1 4">Belongs to the pseudouridine synthase RsuA family.</text>
</comment>
<evidence type="ECO:0000256" key="2">
    <source>
        <dbReference type="ARBA" id="ARBA00023235"/>
    </source>
</evidence>
<keyword evidence="2 4" id="KW-0413">Isomerase</keyword>
<dbReference type="AlphaFoldDB" id="A0A109UGZ7"/>
<feature type="domain" description="RNA-binding S4" evidence="5">
    <location>
        <begin position="7"/>
        <end position="66"/>
    </location>
</feature>
<dbReference type="CDD" id="cd02870">
    <property type="entry name" value="PseudoU_synth_RsuA_like"/>
    <property type="match status" value="1"/>
</dbReference>
<dbReference type="InterPro" id="IPR002942">
    <property type="entry name" value="S4_RNA-bd"/>
</dbReference>
<dbReference type="InterPro" id="IPR006145">
    <property type="entry name" value="PsdUridine_synth_RsuA/RluA"/>
</dbReference>
<dbReference type="PROSITE" id="PS01149">
    <property type="entry name" value="PSI_RSU"/>
    <property type="match status" value="1"/>
</dbReference>
<dbReference type="Pfam" id="PF01479">
    <property type="entry name" value="S4"/>
    <property type="match status" value="1"/>
</dbReference>
<reference evidence="6 7" key="1">
    <citation type="submission" date="2015-10" db="EMBL/GenBank/DDBJ databases">
        <title>Erysipelothrix larvae sp. LV19 isolated from the larval gut of the rhinoceros beetle, Trypoxylus dichotomus.</title>
        <authorList>
            <person name="Lim S."/>
            <person name="Kim B.-C."/>
        </authorList>
    </citation>
    <scope>NUCLEOTIDE SEQUENCE [LARGE SCALE GENOMIC DNA]</scope>
    <source>
        <strain evidence="6 7">LV19</strain>
    </source>
</reference>
<dbReference type="SUPFAM" id="SSF55174">
    <property type="entry name" value="Alpha-L RNA-binding motif"/>
    <property type="match status" value="1"/>
</dbReference>
<dbReference type="InterPro" id="IPR018496">
    <property type="entry name" value="PsdUridine_synth_RsuA/RluB_CS"/>
</dbReference>
<dbReference type="InterPro" id="IPR042092">
    <property type="entry name" value="PsdUridine_s_RsuA/RluB/E/F_cat"/>
</dbReference>
<dbReference type="GO" id="GO:0120159">
    <property type="term" value="F:rRNA pseudouridine synthase activity"/>
    <property type="evidence" value="ECO:0007669"/>
    <property type="project" value="UniProtKB-ARBA"/>
</dbReference>
<evidence type="ECO:0000313" key="6">
    <source>
        <dbReference type="EMBL" id="AMC93391.1"/>
    </source>
</evidence>
<dbReference type="GO" id="GO:0003723">
    <property type="term" value="F:RNA binding"/>
    <property type="evidence" value="ECO:0007669"/>
    <property type="project" value="UniProtKB-KW"/>
</dbReference>
<dbReference type="InterPro" id="IPR020103">
    <property type="entry name" value="PsdUridine_synth_cat_dom_sf"/>
</dbReference>
<dbReference type="SMART" id="SM00363">
    <property type="entry name" value="S4"/>
    <property type="match status" value="1"/>
</dbReference>
<sequence>MSSSNEIRLQKAIADAGVCSRRKAETLILDGKVKVNGVVVKELGVKVLPQDKITVDNKPIIQENNRVYYLLNKPRGVLSSASDTHDRPTVIDIVHDQHRLYPIGRLDMDTTGALILTNDGAFAQLLTHPKYHVKKSYRVSVKGKLPFSVSEKLRQGVTVDGVSYQGMEVEDVRYIKKADRTAFTLILSEGKNRQIRKVMEHFKLPVVRLHRFAIGPVTLDGVGIGQYRDLKPFEIKKLSLMAKGEL</sequence>
<evidence type="ECO:0000259" key="5">
    <source>
        <dbReference type="SMART" id="SM00363"/>
    </source>
</evidence>
<dbReference type="PANTHER" id="PTHR47683:SF2">
    <property type="entry name" value="RNA-BINDING S4 DOMAIN-CONTAINING PROTEIN"/>
    <property type="match status" value="1"/>
</dbReference>
<evidence type="ECO:0000313" key="7">
    <source>
        <dbReference type="Proteomes" id="UP000063781"/>
    </source>
</evidence>
<keyword evidence="3" id="KW-0694">RNA-binding</keyword>
<dbReference type="GO" id="GO:0000455">
    <property type="term" value="P:enzyme-directed rRNA pseudouridine synthesis"/>
    <property type="evidence" value="ECO:0007669"/>
    <property type="project" value="UniProtKB-ARBA"/>
</dbReference>
<dbReference type="Gene3D" id="3.30.70.1560">
    <property type="entry name" value="Alpha-L RNA-binding motif"/>
    <property type="match status" value="1"/>
</dbReference>
<organism evidence="6 7">
    <name type="scientific">Erysipelothrix larvae</name>
    <dbReference type="NCBI Taxonomy" id="1514105"/>
    <lineage>
        <taxon>Bacteria</taxon>
        <taxon>Bacillati</taxon>
        <taxon>Bacillota</taxon>
        <taxon>Erysipelotrichia</taxon>
        <taxon>Erysipelotrichales</taxon>
        <taxon>Erysipelotrichaceae</taxon>
        <taxon>Erysipelothrix</taxon>
    </lineage>
</organism>
<evidence type="ECO:0000256" key="4">
    <source>
        <dbReference type="RuleBase" id="RU003887"/>
    </source>
</evidence>
<dbReference type="KEGG" id="erl:AOC36_05180"/>
<dbReference type="Pfam" id="PF00849">
    <property type="entry name" value="PseudoU_synth_2"/>
    <property type="match status" value="1"/>
</dbReference>
<dbReference type="PANTHER" id="PTHR47683">
    <property type="entry name" value="PSEUDOURIDINE SYNTHASE FAMILY PROTEIN-RELATED"/>
    <property type="match status" value="1"/>
</dbReference>
<accession>A0A109UGZ7</accession>
<dbReference type="Gene3D" id="3.30.70.580">
    <property type="entry name" value="Pseudouridine synthase I, catalytic domain, N-terminal subdomain"/>
    <property type="match status" value="1"/>
</dbReference>
<dbReference type="PROSITE" id="PS50889">
    <property type="entry name" value="S4"/>
    <property type="match status" value="1"/>
</dbReference>
<dbReference type="Proteomes" id="UP000063781">
    <property type="component" value="Chromosome"/>
</dbReference>